<dbReference type="AlphaFoldDB" id="A0A811R1I1"/>
<protein>
    <recommendedName>
        <fullName evidence="4">BED-type domain-containing protein</fullName>
    </recommendedName>
</protein>
<feature type="region of interest" description="Disordered" evidence="1">
    <location>
        <begin position="181"/>
        <end position="259"/>
    </location>
</feature>
<gene>
    <name evidence="2" type="ORF">NCGR_LOCUS47122</name>
</gene>
<feature type="compositionally biased region" description="Basic and acidic residues" evidence="1">
    <location>
        <begin position="229"/>
        <end position="240"/>
    </location>
</feature>
<sequence length="270" mass="29802">MASARPAHAAAATRHPAEDDIGKGHEPLRLRLPSSPSARGAATGGLLFPHRLLWSSIEQDTSRLLQSSLEQDPSRPPQVFARQIQKRKAKSSDPKWKYGFWPEIGNRDLVECILCGTRVKSGIKRLKEHLVGGYGDALKCEKTTTAIAAEMDAALVMGRRRRALNLDDDDGVQVVEIQNNVNASSQSSGTTVQHPSSGTASKRKQSTLKFASVPPRPKEKKSVITMLRKKPEEVVEERHSKNGPAQSSVEGRIRTKEERDEVNMHVANFF</sequence>
<evidence type="ECO:0000313" key="3">
    <source>
        <dbReference type="Proteomes" id="UP000604825"/>
    </source>
</evidence>
<feature type="compositionally biased region" description="Basic and acidic residues" evidence="1">
    <location>
        <begin position="15"/>
        <end position="29"/>
    </location>
</feature>
<dbReference type="Proteomes" id="UP000604825">
    <property type="component" value="Unassembled WGS sequence"/>
</dbReference>
<feature type="compositionally biased region" description="Polar residues" evidence="1">
    <location>
        <begin position="181"/>
        <end position="200"/>
    </location>
</feature>
<comment type="caution">
    <text evidence="2">The sequence shown here is derived from an EMBL/GenBank/DDBJ whole genome shotgun (WGS) entry which is preliminary data.</text>
</comment>
<keyword evidence="3" id="KW-1185">Reference proteome</keyword>
<evidence type="ECO:0000313" key="2">
    <source>
        <dbReference type="EMBL" id="CAD6263817.1"/>
    </source>
</evidence>
<reference evidence="2" key="1">
    <citation type="submission" date="2020-10" db="EMBL/GenBank/DDBJ databases">
        <authorList>
            <person name="Han B."/>
            <person name="Lu T."/>
            <person name="Zhao Q."/>
            <person name="Huang X."/>
            <person name="Zhao Y."/>
        </authorList>
    </citation>
    <scope>NUCLEOTIDE SEQUENCE</scope>
</reference>
<evidence type="ECO:0000256" key="1">
    <source>
        <dbReference type="SAM" id="MobiDB-lite"/>
    </source>
</evidence>
<proteinExistence type="predicted"/>
<accession>A0A811R1I1</accession>
<dbReference type="EMBL" id="CAJGYO010000012">
    <property type="protein sequence ID" value="CAD6263817.1"/>
    <property type="molecule type" value="Genomic_DNA"/>
</dbReference>
<feature type="compositionally biased region" description="Low complexity" evidence="1">
    <location>
        <begin position="1"/>
        <end position="14"/>
    </location>
</feature>
<dbReference type="OrthoDB" id="682192at2759"/>
<evidence type="ECO:0008006" key="4">
    <source>
        <dbReference type="Google" id="ProtNLM"/>
    </source>
</evidence>
<name>A0A811R1I1_9POAL</name>
<feature type="region of interest" description="Disordered" evidence="1">
    <location>
        <begin position="1"/>
        <end position="37"/>
    </location>
</feature>
<organism evidence="2 3">
    <name type="scientific">Miscanthus lutarioriparius</name>
    <dbReference type="NCBI Taxonomy" id="422564"/>
    <lineage>
        <taxon>Eukaryota</taxon>
        <taxon>Viridiplantae</taxon>
        <taxon>Streptophyta</taxon>
        <taxon>Embryophyta</taxon>
        <taxon>Tracheophyta</taxon>
        <taxon>Spermatophyta</taxon>
        <taxon>Magnoliopsida</taxon>
        <taxon>Liliopsida</taxon>
        <taxon>Poales</taxon>
        <taxon>Poaceae</taxon>
        <taxon>PACMAD clade</taxon>
        <taxon>Panicoideae</taxon>
        <taxon>Andropogonodae</taxon>
        <taxon>Andropogoneae</taxon>
        <taxon>Saccharinae</taxon>
        <taxon>Miscanthus</taxon>
    </lineage>
</organism>